<dbReference type="RefSeq" id="WP_147575862.1">
    <property type="nucleotide sequence ID" value="NZ_VOWB01000068.1"/>
</dbReference>
<evidence type="ECO:0000313" key="1">
    <source>
        <dbReference type="EMBL" id="TXE79648.1"/>
    </source>
</evidence>
<name>A0A5C7DX62_9BACT</name>
<proteinExistence type="predicted"/>
<comment type="caution">
    <text evidence="1">The sequence shown here is derived from an EMBL/GenBank/DDBJ whole genome shotgun (WGS) entry which is preliminary data.</text>
</comment>
<dbReference type="Proteomes" id="UP000321310">
    <property type="component" value="Unassembled WGS sequence"/>
</dbReference>
<evidence type="ECO:0000313" key="2">
    <source>
        <dbReference type="Proteomes" id="UP000321310"/>
    </source>
</evidence>
<reference evidence="1 2" key="1">
    <citation type="submission" date="2019-07" db="EMBL/GenBank/DDBJ databases">
        <title>Rapid identification of Enteric Bacteria from Whole Genome Sequences (WGS) using Average Nucleotide Identity (ANI).</title>
        <authorList>
            <person name="Lane C."/>
        </authorList>
    </citation>
    <scope>NUCLEOTIDE SEQUENCE [LARGE SCALE GENOMIC DNA]</scope>
    <source>
        <strain evidence="1 2">2016D-0250</strain>
    </source>
</reference>
<organism evidence="1 2">
    <name type="scientific">Campylobacter peloridis</name>
    <dbReference type="NCBI Taxonomy" id="488546"/>
    <lineage>
        <taxon>Bacteria</taxon>
        <taxon>Pseudomonadati</taxon>
        <taxon>Campylobacterota</taxon>
        <taxon>Epsilonproteobacteria</taxon>
        <taxon>Campylobacterales</taxon>
        <taxon>Campylobacteraceae</taxon>
        <taxon>Campylobacter</taxon>
    </lineage>
</organism>
<sequence>MKSFLKGLGLGFLCLVLFVVGVIFNTEFLGLKNNSHENMEFSRDIEVSNELMPDVYNSNLNFSASNELSQKSSINAEDKKTITTSFEQISKRIAKEGFCKGGSYTLEPSYSYHQGQKLISGYRLYSDFYCQFSKDKIQNYNQLIKDIEEISALNPLILFNTKTLQAGFNEASLEENKEDLYDLVLKKAAQKAEYYSKNLVKTCIIKSINFDQCSIDNFRTNLATSADSAVLPILQNEKQSLKAKVVFICK</sequence>
<dbReference type="AlphaFoldDB" id="A0A5C7DX62"/>
<protein>
    <submittedName>
        <fullName evidence="1">DUF541 domain-containing protein</fullName>
    </submittedName>
</protein>
<dbReference type="EMBL" id="VOWB01000068">
    <property type="protein sequence ID" value="TXE79648.1"/>
    <property type="molecule type" value="Genomic_DNA"/>
</dbReference>
<gene>
    <name evidence="1" type="ORF">FPD46_06745</name>
</gene>
<accession>A0A5C7DX62</accession>